<gene>
    <name evidence="2" type="ORF">UFOVP338_59</name>
</gene>
<name>A0A6J5M3D0_9CAUD</name>
<evidence type="ECO:0000259" key="1">
    <source>
        <dbReference type="Pfam" id="PF14411"/>
    </source>
</evidence>
<reference evidence="2" key="1">
    <citation type="submission" date="2020-04" db="EMBL/GenBank/DDBJ databases">
        <authorList>
            <person name="Chiriac C."/>
            <person name="Salcher M."/>
            <person name="Ghai R."/>
            <person name="Kavagutti S V."/>
        </authorList>
    </citation>
    <scope>NUCLEOTIDE SEQUENCE</scope>
</reference>
<proteinExistence type="predicted"/>
<sequence length="111" mass="12308">MSIFQAIGIPAIKKTVHVNPACFEHTPENLARMANGKSPIGTDGKNVTLHHIGRKASSPLATLTDTFHREHSDKIHNIDPPNGQEVDRKAFNSEKRKVWKGIGWFIGNSED</sequence>
<feature type="domain" description="LHH" evidence="1">
    <location>
        <begin position="29"/>
        <end position="100"/>
    </location>
</feature>
<protein>
    <submittedName>
        <fullName evidence="2">LHH</fullName>
    </submittedName>
</protein>
<evidence type="ECO:0000313" key="2">
    <source>
        <dbReference type="EMBL" id="CAB4139586.1"/>
    </source>
</evidence>
<accession>A0A6J5M3D0</accession>
<dbReference type="Pfam" id="PF14411">
    <property type="entry name" value="LHH"/>
    <property type="match status" value="1"/>
</dbReference>
<organism evidence="2">
    <name type="scientific">uncultured Caudovirales phage</name>
    <dbReference type="NCBI Taxonomy" id="2100421"/>
    <lineage>
        <taxon>Viruses</taxon>
        <taxon>Duplodnaviria</taxon>
        <taxon>Heunggongvirae</taxon>
        <taxon>Uroviricota</taxon>
        <taxon>Caudoviricetes</taxon>
        <taxon>Peduoviridae</taxon>
        <taxon>Maltschvirus</taxon>
        <taxon>Maltschvirus maltsch</taxon>
    </lineage>
</organism>
<dbReference type="EMBL" id="LR796351">
    <property type="protein sequence ID" value="CAB4139586.1"/>
    <property type="molecule type" value="Genomic_DNA"/>
</dbReference>
<dbReference type="InterPro" id="IPR026834">
    <property type="entry name" value="LHH"/>
</dbReference>